<dbReference type="InterPro" id="IPR036291">
    <property type="entry name" value="NAD(P)-bd_dom_sf"/>
</dbReference>
<reference evidence="4" key="2">
    <citation type="journal article" date="2021" name="PeerJ">
        <title>Extensive microbial diversity within the chicken gut microbiome revealed by metagenomics and culture.</title>
        <authorList>
            <person name="Gilroy R."/>
            <person name="Ravi A."/>
            <person name="Getino M."/>
            <person name="Pursley I."/>
            <person name="Horton D.L."/>
            <person name="Alikhan N.F."/>
            <person name="Baker D."/>
            <person name="Gharbi K."/>
            <person name="Hall N."/>
            <person name="Watson M."/>
            <person name="Adriaenssens E.M."/>
            <person name="Foster-Nyarko E."/>
            <person name="Jarju S."/>
            <person name="Secka A."/>
            <person name="Antonio M."/>
            <person name="Oren A."/>
            <person name="Chaudhuri R.R."/>
            <person name="La Ragione R."/>
            <person name="Hildebrand F."/>
            <person name="Pallen M.J."/>
        </authorList>
    </citation>
    <scope>NUCLEOTIDE SEQUENCE</scope>
    <source>
        <strain evidence="4">B2-16538</strain>
    </source>
</reference>
<sequence>MDNGQNGTSEFAVITGASSGLGKAFALELASRKINTILISLPGEGIEEVCGMCREKGTESISYEADLTDQAQLLRLTADINSKYKVFILINNAGTGGSRIFKDASVGYLNTIIQLNACATTLMSHEMLPNLLERQKAYILNISSLASLTPTGFKTVYPASKNFVRYLSIGLRHELKGSPVSVSAALLGPMPTRPEIAERIKSQGWIGRFLTITVENAARECIDKMFRRRGTIVCGLSNKFSFWLLKFIPEGIRASVMTRSMANELRCQGMIK</sequence>
<dbReference type="EMBL" id="JADILX010000036">
    <property type="protein sequence ID" value="MBO8485185.1"/>
    <property type="molecule type" value="Genomic_DNA"/>
</dbReference>
<evidence type="ECO:0000256" key="1">
    <source>
        <dbReference type="ARBA" id="ARBA00004240"/>
    </source>
</evidence>
<organism evidence="4 5">
    <name type="scientific">Candidatus Cryptobacteroides excrementavium</name>
    <dbReference type="NCBI Taxonomy" id="2840759"/>
    <lineage>
        <taxon>Bacteria</taxon>
        <taxon>Pseudomonadati</taxon>
        <taxon>Bacteroidota</taxon>
        <taxon>Bacteroidia</taxon>
        <taxon>Bacteroidales</taxon>
        <taxon>Candidatus Cryptobacteroides</taxon>
    </lineage>
</organism>
<dbReference type="Proteomes" id="UP000823750">
    <property type="component" value="Unassembled WGS sequence"/>
</dbReference>
<dbReference type="SUPFAM" id="SSF51735">
    <property type="entry name" value="NAD(P)-binding Rossmann-fold domains"/>
    <property type="match status" value="1"/>
</dbReference>
<gene>
    <name evidence="4" type="ORF">IAB78_02025</name>
</gene>
<evidence type="ECO:0000313" key="5">
    <source>
        <dbReference type="Proteomes" id="UP000823750"/>
    </source>
</evidence>
<dbReference type="PANTHER" id="PTHR43899">
    <property type="entry name" value="RH59310P"/>
    <property type="match status" value="1"/>
</dbReference>
<evidence type="ECO:0000256" key="2">
    <source>
        <dbReference type="ARBA" id="ARBA00006484"/>
    </source>
</evidence>
<dbReference type="InterPro" id="IPR020904">
    <property type="entry name" value="Sc_DH/Rdtase_CS"/>
</dbReference>
<dbReference type="InterPro" id="IPR051019">
    <property type="entry name" value="VLCFA-Steroid_DH"/>
</dbReference>
<reference evidence="4" key="1">
    <citation type="submission" date="2020-10" db="EMBL/GenBank/DDBJ databases">
        <authorList>
            <person name="Gilroy R."/>
        </authorList>
    </citation>
    <scope>NUCLEOTIDE SEQUENCE</scope>
    <source>
        <strain evidence="4">B2-16538</strain>
    </source>
</reference>
<dbReference type="Pfam" id="PF00106">
    <property type="entry name" value="adh_short"/>
    <property type="match status" value="1"/>
</dbReference>
<comment type="caution">
    <text evidence="4">The sequence shown here is derived from an EMBL/GenBank/DDBJ whole genome shotgun (WGS) entry which is preliminary data.</text>
</comment>
<dbReference type="PRINTS" id="PR00081">
    <property type="entry name" value="GDHRDH"/>
</dbReference>
<keyword evidence="3" id="KW-0560">Oxidoreductase</keyword>
<proteinExistence type="inferred from homology"/>
<accession>A0A9D9J315</accession>
<dbReference type="GO" id="GO:0016491">
    <property type="term" value="F:oxidoreductase activity"/>
    <property type="evidence" value="ECO:0007669"/>
    <property type="project" value="UniProtKB-KW"/>
</dbReference>
<dbReference type="PANTHER" id="PTHR43899:SF13">
    <property type="entry name" value="RH59310P"/>
    <property type="match status" value="1"/>
</dbReference>
<comment type="subcellular location">
    <subcellularLocation>
        <location evidence="1">Endoplasmic reticulum</location>
    </subcellularLocation>
</comment>
<evidence type="ECO:0000313" key="4">
    <source>
        <dbReference type="EMBL" id="MBO8485185.1"/>
    </source>
</evidence>
<dbReference type="PROSITE" id="PS00061">
    <property type="entry name" value="ADH_SHORT"/>
    <property type="match status" value="1"/>
</dbReference>
<evidence type="ECO:0000256" key="3">
    <source>
        <dbReference type="ARBA" id="ARBA00023002"/>
    </source>
</evidence>
<dbReference type="Gene3D" id="3.40.50.720">
    <property type="entry name" value="NAD(P)-binding Rossmann-like Domain"/>
    <property type="match status" value="1"/>
</dbReference>
<dbReference type="InterPro" id="IPR002347">
    <property type="entry name" value="SDR_fam"/>
</dbReference>
<dbReference type="AlphaFoldDB" id="A0A9D9J315"/>
<comment type="similarity">
    <text evidence="2">Belongs to the short-chain dehydrogenases/reductases (SDR) family.</text>
</comment>
<name>A0A9D9J315_9BACT</name>
<protein>
    <submittedName>
        <fullName evidence="4">SDR family NAD(P)-dependent oxidoreductase</fullName>
    </submittedName>
</protein>